<sequence>MVDVIAPALLANFTQVVKPVGRMSEASSAIS</sequence>
<dbReference type="EMBL" id="QJTI01000013">
    <property type="protein sequence ID" value="PYF02230.1"/>
    <property type="molecule type" value="Genomic_DNA"/>
</dbReference>
<organism evidence="1 2">
    <name type="scientific">Rhodopseudomonas faecalis</name>
    <dbReference type="NCBI Taxonomy" id="99655"/>
    <lineage>
        <taxon>Bacteria</taxon>
        <taxon>Pseudomonadati</taxon>
        <taxon>Pseudomonadota</taxon>
        <taxon>Alphaproteobacteria</taxon>
        <taxon>Hyphomicrobiales</taxon>
        <taxon>Nitrobacteraceae</taxon>
        <taxon>Rhodopseudomonas</taxon>
    </lineage>
</organism>
<comment type="caution">
    <text evidence="1">The sequence shown here is derived from an EMBL/GenBank/DDBJ whole genome shotgun (WGS) entry which is preliminary data.</text>
</comment>
<dbReference type="Proteomes" id="UP000248148">
    <property type="component" value="Unassembled WGS sequence"/>
</dbReference>
<name>A0A318TEE7_9BRAD</name>
<proteinExistence type="predicted"/>
<evidence type="ECO:0000313" key="1">
    <source>
        <dbReference type="EMBL" id="PYF02230.1"/>
    </source>
</evidence>
<protein>
    <submittedName>
        <fullName evidence="1">Uncharacterized protein</fullName>
    </submittedName>
</protein>
<keyword evidence="2" id="KW-1185">Reference proteome</keyword>
<accession>A0A318TEE7</accession>
<dbReference type="AlphaFoldDB" id="A0A318TEE7"/>
<reference evidence="1 2" key="1">
    <citation type="submission" date="2018-06" db="EMBL/GenBank/DDBJ databases">
        <title>Genomic Encyclopedia of Archaeal and Bacterial Type Strains, Phase II (KMG-II): from individual species to whole genera.</title>
        <authorList>
            <person name="Goeker M."/>
        </authorList>
    </citation>
    <scope>NUCLEOTIDE SEQUENCE [LARGE SCALE GENOMIC DNA]</scope>
    <source>
        <strain evidence="1 2">JCM 11668</strain>
    </source>
</reference>
<gene>
    <name evidence="1" type="ORF">BJ122_11314</name>
</gene>
<evidence type="ECO:0000313" key="2">
    <source>
        <dbReference type="Proteomes" id="UP000248148"/>
    </source>
</evidence>